<protein>
    <submittedName>
        <fullName evidence="1">Uncharacterized protein</fullName>
    </submittedName>
</protein>
<evidence type="ECO:0000313" key="1">
    <source>
        <dbReference type="EMBL" id="KAK2950166.1"/>
    </source>
</evidence>
<dbReference type="Proteomes" id="UP001281761">
    <property type="component" value="Unassembled WGS sequence"/>
</dbReference>
<proteinExistence type="predicted"/>
<keyword evidence="2" id="KW-1185">Reference proteome</keyword>
<dbReference type="EMBL" id="JARBJD010000141">
    <property type="protein sequence ID" value="KAK2950166.1"/>
    <property type="molecule type" value="Genomic_DNA"/>
</dbReference>
<gene>
    <name evidence="1" type="ORF">BLNAU_14852</name>
</gene>
<name>A0ABQ9XCC2_9EUKA</name>
<accession>A0ABQ9XCC2</accession>
<organism evidence="1 2">
    <name type="scientific">Blattamonas nauphoetae</name>
    <dbReference type="NCBI Taxonomy" id="2049346"/>
    <lineage>
        <taxon>Eukaryota</taxon>
        <taxon>Metamonada</taxon>
        <taxon>Preaxostyla</taxon>
        <taxon>Oxymonadida</taxon>
        <taxon>Blattamonas</taxon>
    </lineage>
</organism>
<sequence>MPRTRQRMNNLSFLCNNRNSKRVAIQNDTTHTSLFKPTPKRLTITWQTPSLHTTTPPTRDKSLPDHETLLSTNTFESNKISFRPLPFPLPIPTITTPPFFNDPTVPSTVPQSENTHFEINVFSCHVETTITPIPSPTPPLSTRCVDTNTQSRIPMCDSSDFDENNTSAAFRVTTPMNLLEAISNDTSF</sequence>
<evidence type="ECO:0000313" key="2">
    <source>
        <dbReference type="Proteomes" id="UP001281761"/>
    </source>
</evidence>
<reference evidence="1 2" key="1">
    <citation type="journal article" date="2022" name="bioRxiv">
        <title>Genomics of Preaxostyla Flagellates Illuminates Evolutionary Transitions and the Path Towards Mitochondrial Loss.</title>
        <authorList>
            <person name="Novak L.V.F."/>
            <person name="Treitli S.C."/>
            <person name="Pyrih J."/>
            <person name="Halakuc P."/>
            <person name="Pipaliya S.V."/>
            <person name="Vacek V."/>
            <person name="Brzon O."/>
            <person name="Soukal P."/>
            <person name="Eme L."/>
            <person name="Dacks J.B."/>
            <person name="Karnkowska A."/>
            <person name="Elias M."/>
            <person name="Hampl V."/>
        </authorList>
    </citation>
    <scope>NUCLEOTIDE SEQUENCE [LARGE SCALE GENOMIC DNA]</scope>
    <source>
        <strain evidence="1">NAU3</strain>
        <tissue evidence="1">Gut</tissue>
    </source>
</reference>
<comment type="caution">
    <text evidence="1">The sequence shown here is derived from an EMBL/GenBank/DDBJ whole genome shotgun (WGS) entry which is preliminary data.</text>
</comment>